<dbReference type="EMBL" id="JAUIRO010000003">
    <property type="protein sequence ID" value="KAK0722522.1"/>
    <property type="molecule type" value="Genomic_DNA"/>
</dbReference>
<keyword evidence="2" id="KW-1185">Reference proteome</keyword>
<proteinExistence type="predicted"/>
<reference evidence="1" key="1">
    <citation type="submission" date="2023-06" db="EMBL/GenBank/DDBJ databases">
        <title>Genome-scale phylogeny and comparative genomics of the fungal order Sordariales.</title>
        <authorList>
            <consortium name="Lawrence Berkeley National Laboratory"/>
            <person name="Hensen N."/>
            <person name="Bonometti L."/>
            <person name="Westerberg I."/>
            <person name="Brannstrom I.O."/>
            <person name="Guillou S."/>
            <person name="Cros-Aarteil S."/>
            <person name="Calhoun S."/>
            <person name="Haridas S."/>
            <person name="Kuo A."/>
            <person name="Mondo S."/>
            <person name="Pangilinan J."/>
            <person name="Riley R."/>
            <person name="LaButti K."/>
            <person name="Andreopoulos B."/>
            <person name="Lipzen A."/>
            <person name="Chen C."/>
            <person name="Yanf M."/>
            <person name="Daum C."/>
            <person name="Ng V."/>
            <person name="Clum A."/>
            <person name="Steindorff A."/>
            <person name="Ohm R."/>
            <person name="Martin F."/>
            <person name="Silar P."/>
            <person name="Natvig D."/>
            <person name="Lalanne C."/>
            <person name="Gautier V."/>
            <person name="Ament-velasquez S.L."/>
            <person name="Kruys A."/>
            <person name="Hutchinson M.I."/>
            <person name="Powell A.J."/>
            <person name="Barry K."/>
            <person name="Miller A.N."/>
            <person name="Grigoriev I.V."/>
            <person name="Debuchy R."/>
            <person name="Gladieux P."/>
            <person name="Thoren M.H."/>
            <person name="Johannesson H."/>
        </authorList>
    </citation>
    <scope>NUCLEOTIDE SEQUENCE</scope>
    <source>
        <strain evidence="1">SMH2392-1A</strain>
    </source>
</reference>
<comment type="caution">
    <text evidence="1">The sequence shown here is derived from an EMBL/GenBank/DDBJ whole genome shotgun (WGS) entry which is preliminary data.</text>
</comment>
<accession>A0AA40AV01</accession>
<evidence type="ECO:0000313" key="2">
    <source>
        <dbReference type="Proteomes" id="UP001172101"/>
    </source>
</evidence>
<dbReference type="Proteomes" id="UP001172101">
    <property type="component" value="Unassembled WGS sequence"/>
</dbReference>
<sequence>MPAAAMLKEDDNVAWHTLRVVPVLVEPTRGLCDDLKVDLLVAAAKDFRRLRDITALEKPWNHGDTEQVNNARPEQRRLRLAIAAKMCKCERLELEVELTVEVVKEALVIETRSRKALEEIFLRSAIVPETACFKRAQSVRLLLQNGFDRLMLKKDDKLLAAEVFGMSGYVGGRRAHSIEDVRLVEGSGISTLLKTKLSRFCSELILHLRCKYACGQ</sequence>
<organism evidence="1 2">
    <name type="scientific">Lasiosphaeria miniovina</name>
    <dbReference type="NCBI Taxonomy" id="1954250"/>
    <lineage>
        <taxon>Eukaryota</taxon>
        <taxon>Fungi</taxon>
        <taxon>Dikarya</taxon>
        <taxon>Ascomycota</taxon>
        <taxon>Pezizomycotina</taxon>
        <taxon>Sordariomycetes</taxon>
        <taxon>Sordariomycetidae</taxon>
        <taxon>Sordariales</taxon>
        <taxon>Lasiosphaeriaceae</taxon>
        <taxon>Lasiosphaeria</taxon>
    </lineage>
</organism>
<dbReference type="AlphaFoldDB" id="A0AA40AV01"/>
<dbReference type="RefSeq" id="XP_060298446.1">
    <property type="nucleotide sequence ID" value="XM_060439687.1"/>
</dbReference>
<gene>
    <name evidence="1" type="ORF">B0T26DRAFT_674209</name>
</gene>
<protein>
    <submittedName>
        <fullName evidence="1">Uncharacterized protein</fullName>
    </submittedName>
</protein>
<dbReference type="GeneID" id="85322957"/>
<name>A0AA40AV01_9PEZI</name>
<evidence type="ECO:0000313" key="1">
    <source>
        <dbReference type="EMBL" id="KAK0722522.1"/>
    </source>
</evidence>